<evidence type="ECO:0000313" key="8">
    <source>
        <dbReference type="Proteomes" id="UP001610335"/>
    </source>
</evidence>
<evidence type="ECO:0000259" key="6">
    <source>
        <dbReference type="SMART" id="SM00906"/>
    </source>
</evidence>
<dbReference type="InterPro" id="IPR052073">
    <property type="entry name" value="Amide_Lactam_Regulators"/>
</dbReference>
<evidence type="ECO:0000256" key="5">
    <source>
        <dbReference type="ARBA" id="ARBA00023242"/>
    </source>
</evidence>
<sequence>MGDSANFKYVLHEVGDPFTSARQSRFWGDNLQKSLLERLDRSTHSTIQTLHAEEADHLRNAGAFDLPRKDISDALLDVFLTLSFPAFPIFVWNDFMGKYRSGSVSLLLLNAVYMMATFHCPESLLYDAGLASRYIASLTFYRRAKALYDADYESDGISIVQTTLLLSNWWGGPMEQKDTWYWLGAAAGLAQSLGMHRSKSYDLLPTASQRAWRRTWWVLYINDIHHAAVYGRPPHIHSSFHDISSLQEDDFDASSPEGSAESRLYLVHLADLISREPNTETNWTSYEKLLQWKNTLPVQFKNIPSQITIETGFWPALIHLYYWDYKIVFYRMFSDTPITAGLASPLFDAAAQISHLLEDLVTSGILYNAPFLILPAIFASIIVHVTNICKGDSNLRVISEHRARLAMHILDRFQDTWPIAIWTRYLLDGLLRLSTGHGHGHGQPLESDNRDAEISLVSTAPAPAPALYLPGTQKVPRFPMAIVIP</sequence>
<dbReference type="CDD" id="cd12148">
    <property type="entry name" value="fungal_TF_MHR"/>
    <property type="match status" value="1"/>
</dbReference>
<keyword evidence="3" id="KW-0238">DNA-binding</keyword>
<keyword evidence="1" id="KW-0862">Zinc</keyword>
<evidence type="ECO:0000256" key="1">
    <source>
        <dbReference type="ARBA" id="ARBA00022833"/>
    </source>
</evidence>
<organism evidence="7 8">
    <name type="scientific">Aspergillus cavernicola</name>
    <dbReference type="NCBI Taxonomy" id="176166"/>
    <lineage>
        <taxon>Eukaryota</taxon>
        <taxon>Fungi</taxon>
        <taxon>Dikarya</taxon>
        <taxon>Ascomycota</taxon>
        <taxon>Pezizomycotina</taxon>
        <taxon>Eurotiomycetes</taxon>
        <taxon>Eurotiomycetidae</taxon>
        <taxon>Eurotiales</taxon>
        <taxon>Aspergillaceae</taxon>
        <taxon>Aspergillus</taxon>
        <taxon>Aspergillus subgen. Nidulantes</taxon>
    </lineage>
</organism>
<keyword evidence="5" id="KW-0539">Nucleus</keyword>
<keyword evidence="2" id="KW-0805">Transcription regulation</keyword>
<reference evidence="7 8" key="1">
    <citation type="submission" date="2024-07" db="EMBL/GenBank/DDBJ databases">
        <title>Section-level genome sequencing and comparative genomics of Aspergillus sections Usti and Cavernicolus.</title>
        <authorList>
            <consortium name="Lawrence Berkeley National Laboratory"/>
            <person name="Nybo J.L."/>
            <person name="Vesth T.C."/>
            <person name="Theobald S."/>
            <person name="Frisvad J.C."/>
            <person name="Larsen T.O."/>
            <person name="Kjaerboelling I."/>
            <person name="Rothschild-Mancinelli K."/>
            <person name="Lyhne E.K."/>
            <person name="Kogle M.E."/>
            <person name="Barry K."/>
            <person name="Clum A."/>
            <person name="Na H."/>
            <person name="Ledsgaard L."/>
            <person name="Lin J."/>
            <person name="Lipzen A."/>
            <person name="Kuo A."/>
            <person name="Riley R."/>
            <person name="Mondo S."/>
            <person name="LaButti K."/>
            <person name="Haridas S."/>
            <person name="Pangalinan J."/>
            <person name="Salamov A.A."/>
            <person name="Simmons B.A."/>
            <person name="Magnuson J.K."/>
            <person name="Chen J."/>
            <person name="Drula E."/>
            <person name="Henrissat B."/>
            <person name="Wiebenga A."/>
            <person name="Lubbers R.J."/>
            <person name="Gomes A.C."/>
            <person name="Makela M.R."/>
            <person name="Stajich J."/>
            <person name="Grigoriev I.V."/>
            <person name="Mortensen U.H."/>
            <person name="De vries R.P."/>
            <person name="Baker S.E."/>
            <person name="Andersen M.R."/>
        </authorList>
    </citation>
    <scope>NUCLEOTIDE SEQUENCE [LARGE SCALE GENOMIC DNA]</scope>
    <source>
        <strain evidence="7 8">CBS 600.67</strain>
    </source>
</reference>
<evidence type="ECO:0000256" key="4">
    <source>
        <dbReference type="ARBA" id="ARBA00023163"/>
    </source>
</evidence>
<keyword evidence="8" id="KW-1185">Reference proteome</keyword>
<dbReference type="PANTHER" id="PTHR47171">
    <property type="entry name" value="FARA-RELATED"/>
    <property type="match status" value="1"/>
</dbReference>
<keyword evidence="4" id="KW-0804">Transcription</keyword>
<dbReference type="PANTHER" id="PTHR47171:SF3">
    <property type="entry name" value="FARA-RELATED"/>
    <property type="match status" value="1"/>
</dbReference>
<protein>
    <submittedName>
        <fullName evidence="7">Fungal-specific transcription factor domain-containing protein</fullName>
    </submittedName>
</protein>
<evidence type="ECO:0000313" key="7">
    <source>
        <dbReference type="EMBL" id="KAL2823259.1"/>
    </source>
</evidence>
<accession>A0ABR4I7L3</accession>
<evidence type="ECO:0000256" key="3">
    <source>
        <dbReference type="ARBA" id="ARBA00023125"/>
    </source>
</evidence>
<evidence type="ECO:0000256" key="2">
    <source>
        <dbReference type="ARBA" id="ARBA00023015"/>
    </source>
</evidence>
<dbReference type="SMART" id="SM00906">
    <property type="entry name" value="Fungal_trans"/>
    <property type="match status" value="1"/>
</dbReference>
<dbReference type="Proteomes" id="UP001610335">
    <property type="component" value="Unassembled WGS sequence"/>
</dbReference>
<feature type="domain" description="Xylanolytic transcriptional activator regulatory" evidence="6">
    <location>
        <begin position="179"/>
        <end position="253"/>
    </location>
</feature>
<proteinExistence type="predicted"/>
<dbReference type="InterPro" id="IPR007219">
    <property type="entry name" value="XnlR_reg_dom"/>
</dbReference>
<comment type="caution">
    <text evidence="7">The sequence shown here is derived from an EMBL/GenBank/DDBJ whole genome shotgun (WGS) entry which is preliminary data.</text>
</comment>
<dbReference type="EMBL" id="JBFXLS010000054">
    <property type="protein sequence ID" value="KAL2823259.1"/>
    <property type="molecule type" value="Genomic_DNA"/>
</dbReference>
<dbReference type="Pfam" id="PF04082">
    <property type="entry name" value="Fungal_trans"/>
    <property type="match status" value="1"/>
</dbReference>
<name>A0ABR4I7L3_9EURO</name>
<gene>
    <name evidence="7" type="ORF">BDW59DRAFT_180727</name>
</gene>